<dbReference type="GeneTree" id="ENSGT00950000186014"/>
<evidence type="ECO:0000313" key="2">
    <source>
        <dbReference type="Ensembl" id="ENSCAFP00020011303.1"/>
    </source>
</evidence>
<keyword evidence="1" id="KW-0472">Membrane</keyword>
<feature type="transmembrane region" description="Helical" evidence="1">
    <location>
        <begin position="74"/>
        <end position="96"/>
    </location>
</feature>
<keyword evidence="3" id="KW-1185">Reference proteome</keyword>
<dbReference type="AlphaFoldDB" id="A0A8C0K8J8"/>
<protein>
    <submittedName>
        <fullName evidence="2">Uncharacterized protein</fullName>
    </submittedName>
</protein>
<name>A0A8C0K8J8_CANLU</name>
<evidence type="ECO:0000256" key="1">
    <source>
        <dbReference type="SAM" id="Phobius"/>
    </source>
</evidence>
<organism evidence="2 3">
    <name type="scientific">Canis lupus dingo</name>
    <name type="common">dingo</name>
    <dbReference type="NCBI Taxonomy" id="286419"/>
    <lineage>
        <taxon>Eukaryota</taxon>
        <taxon>Metazoa</taxon>
        <taxon>Chordata</taxon>
        <taxon>Craniata</taxon>
        <taxon>Vertebrata</taxon>
        <taxon>Euteleostomi</taxon>
        <taxon>Mammalia</taxon>
        <taxon>Eutheria</taxon>
        <taxon>Laurasiatheria</taxon>
        <taxon>Carnivora</taxon>
        <taxon>Caniformia</taxon>
        <taxon>Canidae</taxon>
        <taxon>Canis</taxon>
    </lineage>
</organism>
<accession>A0A8C0K8J8</accession>
<proteinExistence type="predicted"/>
<keyword evidence="1" id="KW-1133">Transmembrane helix</keyword>
<dbReference type="Proteomes" id="UP000694391">
    <property type="component" value="Unplaced"/>
</dbReference>
<evidence type="ECO:0000313" key="3">
    <source>
        <dbReference type="Proteomes" id="UP000694391"/>
    </source>
</evidence>
<reference evidence="2" key="1">
    <citation type="submission" date="2025-08" db="UniProtKB">
        <authorList>
            <consortium name="Ensembl"/>
        </authorList>
    </citation>
    <scope>IDENTIFICATION</scope>
</reference>
<keyword evidence="1" id="KW-0812">Transmembrane</keyword>
<sequence>MHHSSIWKGFIYTVYSLFHRKYFIYHTEIHVLKLTPSLVKSYEISNSCTYFDKCNDSFNNFQIFQNIDSFPTSLLLVFTTLFYDCFPSLLLLYPYYKEV</sequence>
<dbReference type="Ensembl" id="ENSCAFT00020013087.1">
    <property type="protein sequence ID" value="ENSCAFP00020011303.1"/>
    <property type="gene ID" value="ENSCAFG00020009148.1"/>
</dbReference>
<reference evidence="2" key="2">
    <citation type="submission" date="2025-09" db="UniProtKB">
        <authorList>
            <consortium name="Ensembl"/>
        </authorList>
    </citation>
    <scope>IDENTIFICATION</scope>
</reference>